<reference evidence="1 2" key="1">
    <citation type="journal article" date="2021" name="Int. J. Syst. Evol. Microbiol.">
        <title>Reticulibacter mediterranei gen. nov., sp. nov., within the new family Reticulibacteraceae fam. nov., and Ktedonospora formicarum gen. nov., sp. nov., Ktedonobacter robiniae sp. nov., Dictyobacter formicarum sp. nov. and Dictyobacter arantiisoli sp. nov., belonging to the class Ktedonobacteria.</title>
        <authorList>
            <person name="Yabe S."/>
            <person name="Zheng Y."/>
            <person name="Wang C.M."/>
            <person name="Sakai Y."/>
            <person name="Abe K."/>
            <person name="Yokota A."/>
            <person name="Donadio S."/>
            <person name="Cavaletti L."/>
            <person name="Monciardini P."/>
        </authorList>
    </citation>
    <scope>NUCLEOTIDE SEQUENCE [LARGE SCALE GENOMIC DNA]</scope>
    <source>
        <strain evidence="1 2">SOSP1-30</strain>
    </source>
</reference>
<sequence length="75" mass="8320">MNFDITQVDQMVNKIPYPVSTSNLKQMAQQFSGGNPQITAVIDRLPEKTYNSSDELKSDLQKNLGNLGNMGGFKL</sequence>
<keyword evidence="2" id="KW-1185">Reference proteome</keyword>
<dbReference type="Pfam" id="PF11387">
    <property type="entry name" value="DUF2795"/>
    <property type="match status" value="1"/>
</dbReference>
<name>A0ABQ3UGR9_9CHLR</name>
<gene>
    <name evidence="1" type="ORF">KSB_03480</name>
</gene>
<proteinExistence type="predicted"/>
<evidence type="ECO:0008006" key="3">
    <source>
        <dbReference type="Google" id="ProtNLM"/>
    </source>
</evidence>
<evidence type="ECO:0000313" key="1">
    <source>
        <dbReference type="EMBL" id="GHO51873.1"/>
    </source>
</evidence>
<comment type="caution">
    <text evidence="1">The sequence shown here is derived from an EMBL/GenBank/DDBJ whole genome shotgun (WGS) entry which is preliminary data.</text>
</comment>
<dbReference type="InterPro" id="IPR021527">
    <property type="entry name" value="DUF2795"/>
</dbReference>
<protein>
    <recommendedName>
        <fullName evidence="3">DUF2795 domain-containing protein</fullName>
    </recommendedName>
</protein>
<dbReference type="RefSeq" id="WP_201368837.1">
    <property type="nucleotide sequence ID" value="NZ_BNJG01000001.1"/>
</dbReference>
<evidence type="ECO:0000313" key="2">
    <source>
        <dbReference type="Proteomes" id="UP000654345"/>
    </source>
</evidence>
<dbReference type="EMBL" id="BNJG01000001">
    <property type="protein sequence ID" value="GHO51873.1"/>
    <property type="molecule type" value="Genomic_DNA"/>
</dbReference>
<accession>A0ABQ3UGR9</accession>
<organism evidence="1 2">
    <name type="scientific">Ktedonobacter robiniae</name>
    <dbReference type="NCBI Taxonomy" id="2778365"/>
    <lineage>
        <taxon>Bacteria</taxon>
        <taxon>Bacillati</taxon>
        <taxon>Chloroflexota</taxon>
        <taxon>Ktedonobacteria</taxon>
        <taxon>Ktedonobacterales</taxon>
        <taxon>Ktedonobacteraceae</taxon>
        <taxon>Ktedonobacter</taxon>
    </lineage>
</organism>
<dbReference type="Proteomes" id="UP000654345">
    <property type="component" value="Unassembled WGS sequence"/>
</dbReference>